<dbReference type="AlphaFoldDB" id="A0A4U5PA74"/>
<feature type="region of interest" description="Disordered" evidence="1">
    <location>
        <begin position="159"/>
        <end position="182"/>
    </location>
</feature>
<name>A0A4U5PA74_STECR</name>
<proteinExistence type="predicted"/>
<dbReference type="OrthoDB" id="10536987at2759"/>
<evidence type="ECO:0000313" key="4">
    <source>
        <dbReference type="Proteomes" id="UP000298663"/>
    </source>
</evidence>
<keyword evidence="4" id="KW-1185">Reference proteome</keyword>
<feature type="transmembrane region" description="Helical" evidence="2">
    <location>
        <begin position="53"/>
        <end position="73"/>
    </location>
</feature>
<dbReference type="EMBL" id="AZBU02000002">
    <property type="protein sequence ID" value="TKR93192.1"/>
    <property type="molecule type" value="Genomic_DNA"/>
</dbReference>
<reference evidence="3 4" key="2">
    <citation type="journal article" date="2019" name="G3 (Bethesda)">
        <title>Hybrid Assembly of the Genome of the Entomopathogenic Nematode Steinernema carpocapsae Identifies the X-Chromosome.</title>
        <authorList>
            <person name="Serra L."/>
            <person name="Macchietto M."/>
            <person name="Macias-Munoz A."/>
            <person name="McGill C.J."/>
            <person name="Rodriguez I.M."/>
            <person name="Rodriguez B."/>
            <person name="Murad R."/>
            <person name="Mortazavi A."/>
        </authorList>
    </citation>
    <scope>NUCLEOTIDE SEQUENCE [LARGE SCALE GENOMIC DNA]</scope>
    <source>
        <strain evidence="3 4">ALL</strain>
    </source>
</reference>
<dbReference type="Proteomes" id="UP000298663">
    <property type="component" value="Unassembled WGS sequence"/>
</dbReference>
<reference evidence="3 4" key="1">
    <citation type="journal article" date="2015" name="Genome Biol.">
        <title>Comparative genomics of Steinernema reveals deeply conserved gene regulatory networks.</title>
        <authorList>
            <person name="Dillman A.R."/>
            <person name="Macchietto M."/>
            <person name="Porter C.F."/>
            <person name="Rogers A."/>
            <person name="Williams B."/>
            <person name="Antoshechkin I."/>
            <person name="Lee M.M."/>
            <person name="Goodwin Z."/>
            <person name="Lu X."/>
            <person name="Lewis E.E."/>
            <person name="Goodrich-Blair H."/>
            <person name="Stock S.P."/>
            <person name="Adams B.J."/>
            <person name="Sternberg P.W."/>
            <person name="Mortazavi A."/>
        </authorList>
    </citation>
    <scope>NUCLEOTIDE SEQUENCE [LARGE SCALE GENOMIC DNA]</scope>
    <source>
        <strain evidence="3 4">ALL</strain>
    </source>
</reference>
<sequence>MVASEKSGSWLRAALAHFITALKPEFDWKAAFMEKHHQFIRHLPPHLRLPVNLTASFFFIHIGFALVLLHAGVKEIRGGFTSMRRSWKNPFAALATAVAMGIMRLKTKLFLLIPCAAFAHFYFNLGVFDIFKWATFRLHPQLHIKPQLTLVSKAQRSRSDPTLSLSAEPLEKGPTLRRKKSKSTSESHVVSCSCAFDATLQHEMLLKLERELKKTKDALQMAYGLTDVFYEDCAEHDDNGATREDLGEEKSEEEFVSASEDDSFGSNAVDISYVPIVCSVYEGRKQSYLYTPRYYATFAPE</sequence>
<evidence type="ECO:0000313" key="3">
    <source>
        <dbReference type="EMBL" id="TKR93192.1"/>
    </source>
</evidence>
<feature type="transmembrane region" description="Helical" evidence="2">
    <location>
        <begin position="109"/>
        <end position="131"/>
    </location>
</feature>
<evidence type="ECO:0000256" key="2">
    <source>
        <dbReference type="SAM" id="Phobius"/>
    </source>
</evidence>
<protein>
    <submittedName>
        <fullName evidence="3">Uncharacterized protein</fullName>
    </submittedName>
</protein>
<keyword evidence="2" id="KW-1133">Transmembrane helix</keyword>
<keyword evidence="2" id="KW-0472">Membrane</keyword>
<comment type="caution">
    <text evidence="3">The sequence shown here is derived from an EMBL/GenBank/DDBJ whole genome shotgun (WGS) entry which is preliminary data.</text>
</comment>
<organism evidence="3 4">
    <name type="scientific">Steinernema carpocapsae</name>
    <name type="common">Entomopathogenic nematode</name>
    <dbReference type="NCBI Taxonomy" id="34508"/>
    <lineage>
        <taxon>Eukaryota</taxon>
        <taxon>Metazoa</taxon>
        <taxon>Ecdysozoa</taxon>
        <taxon>Nematoda</taxon>
        <taxon>Chromadorea</taxon>
        <taxon>Rhabditida</taxon>
        <taxon>Tylenchina</taxon>
        <taxon>Panagrolaimomorpha</taxon>
        <taxon>Strongyloidoidea</taxon>
        <taxon>Steinernematidae</taxon>
        <taxon>Steinernema</taxon>
    </lineage>
</organism>
<keyword evidence="2" id="KW-0812">Transmembrane</keyword>
<accession>A0A4U5PA74</accession>
<evidence type="ECO:0000256" key="1">
    <source>
        <dbReference type="SAM" id="MobiDB-lite"/>
    </source>
</evidence>
<gene>
    <name evidence="3" type="ORF">L596_007693</name>
</gene>